<keyword evidence="3" id="KW-0812">Transmembrane</keyword>
<dbReference type="Gene3D" id="3.40.50.1110">
    <property type="entry name" value="SGNH hydrolase"/>
    <property type="match status" value="1"/>
</dbReference>
<gene>
    <name evidence="4" type="ORF">HYC85_017972</name>
</gene>
<keyword evidence="2" id="KW-0479">Metal-binding</keyword>
<dbReference type="Proteomes" id="UP000593564">
    <property type="component" value="Unassembled WGS sequence"/>
</dbReference>
<comment type="cofactor">
    <cofactor evidence="2">
        <name>Mg(2+)</name>
        <dbReference type="ChEBI" id="CHEBI:18420"/>
    </cofactor>
</comment>
<evidence type="ECO:0000256" key="1">
    <source>
        <dbReference type="ARBA" id="ARBA00009759"/>
    </source>
</evidence>
<name>A0A7J7GUL3_CAMSI</name>
<comment type="caution">
    <text evidence="4">The sequence shown here is derived from an EMBL/GenBank/DDBJ whole genome shotgun (WGS) entry which is preliminary data.</text>
</comment>
<dbReference type="Gene3D" id="3.40.190.80">
    <property type="match status" value="1"/>
</dbReference>
<reference evidence="5" key="1">
    <citation type="journal article" date="2020" name="Nat. Commun.">
        <title>Genome assembly of wild tea tree DASZ reveals pedigree and selection history of tea varieties.</title>
        <authorList>
            <person name="Zhang W."/>
            <person name="Zhang Y."/>
            <person name="Qiu H."/>
            <person name="Guo Y."/>
            <person name="Wan H."/>
            <person name="Zhang X."/>
            <person name="Scossa F."/>
            <person name="Alseekh S."/>
            <person name="Zhang Q."/>
            <person name="Wang P."/>
            <person name="Xu L."/>
            <person name="Schmidt M.H."/>
            <person name="Jia X."/>
            <person name="Li D."/>
            <person name="Zhu A."/>
            <person name="Guo F."/>
            <person name="Chen W."/>
            <person name="Ni D."/>
            <person name="Usadel B."/>
            <person name="Fernie A.R."/>
            <person name="Wen W."/>
        </authorList>
    </citation>
    <scope>NUCLEOTIDE SEQUENCE [LARGE SCALE GENOMIC DNA]</scope>
    <source>
        <strain evidence="5">cv. G240</strain>
    </source>
</reference>
<dbReference type="PANTHER" id="PTHR20854:SF17">
    <property type="entry name" value="PHOSPHATASE IMPL1, CHLOROPLASTIC"/>
    <property type="match status" value="1"/>
</dbReference>
<dbReference type="GO" id="GO:0007165">
    <property type="term" value="P:signal transduction"/>
    <property type="evidence" value="ECO:0007669"/>
    <property type="project" value="TreeGrafter"/>
</dbReference>
<organism evidence="4 5">
    <name type="scientific">Camellia sinensis</name>
    <name type="common">Tea plant</name>
    <name type="synonym">Thea sinensis</name>
    <dbReference type="NCBI Taxonomy" id="4442"/>
    <lineage>
        <taxon>Eukaryota</taxon>
        <taxon>Viridiplantae</taxon>
        <taxon>Streptophyta</taxon>
        <taxon>Embryophyta</taxon>
        <taxon>Tracheophyta</taxon>
        <taxon>Spermatophyta</taxon>
        <taxon>Magnoliopsida</taxon>
        <taxon>eudicotyledons</taxon>
        <taxon>Gunneridae</taxon>
        <taxon>Pentapetalae</taxon>
        <taxon>asterids</taxon>
        <taxon>Ericales</taxon>
        <taxon>Theaceae</taxon>
        <taxon>Camellia</taxon>
    </lineage>
</organism>
<feature type="binding site" evidence="2">
    <location>
        <position position="283"/>
    </location>
    <ligand>
        <name>Mg(2+)</name>
        <dbReference type="ChEBI" id="CHEBI:18420"/>
        <label>1</label>
        <note>catalytic</note>
    </ligand>
</feature>
<accession>A0A7J7GUL3</accession>
<comment type="similarity">
    <text evidence="1">Belongs to the inositol monophosphatase superfamily.</text>
</comment>
<dbReference type="GO" id="GO:0008934">
    <property type="term" value="F:inositol monophosphate 1-phosphatase activity"/>
    <property type="evidence" value="ECO:0007669"/>
    <property type="project" value="TreeGrafter"/>
</dbReference>
<dbReference type="EMBL" id="JACBKZ010000008">
    <property type="protein sequence ID" value="KAF5943895.1"/>
    <property type="molecule type" value="Genomic_DNA"/>
</dbReference>
<evidence type="ECO:0008006" key="6">
    <source>
        <dbReference type="Google" id="ProtNLM"/>
    </source>
</evidence>
<dbReference type="PANTHER" id="PTHR20854">
    <property type="entry name" value="INOSITOL MONOPHOSPHATASE"/>
    <property type="match status" value="1"/>
</dbReference>
<evidence type="ECO:0000256" key="2">
    <source>
        <dbReference type="PIRSR" id="PIRSR600760-2"/>
    </source>
</evidence>
<keyword evidence="3" id="KW-1133">Transmembrane helix</keyword>
<sequence length="303" mass="33702">MRVRTIGLSYPRRLNPLEEHKKLATGINNNYLILKGTLFFIITLAFAINGGDAQNSTTLVPSILTFGDSAVDVGNNDHIHIIFKANFPPYGRDFINHKPTGRLCNSKPTTDIAVSMGVLYKEKPAIGAVVELVGGPLCQNTRTFSIATGGGAFCNWQKIQVSHIDKVTFNKTVFLLVVDVEERPCDLTPLWISEHIVSPSHQFLPQAQFMQGKGTEKKVEQSLLVTGFGYEHDDAWSTNIELFKEFTDASQGVRRLGAAAVDMCHVALGIVETYWEYRLKAWDMAAGVLVTSIILRNKSYFFF</sequence>
<dbReference type="Pfam" id="PF00459">
    <property type="entry name" value="Inositol_P"/>
    <property type="match status" value="1"/>
</dbReference>
<keyword evidence="3" id="KW-0472">Membrane</keyword>
<proteinExistence type="inferred from homology"/>
<evidence type="ECO:0000313" key="4">
    <source>
        <dbReference type="EMBL" id="KAF5943895.1"/>
    </source>
</evidence>
<dbReference type="GO" id="GO:0006020">
    <property type="term" value="P:inositol metabolic process"/>
    <property type="evidence" value="ECO:0007669"/>
    <property type="project" value="TreeGrafter"/>
</dbReference>
<protein>
    <recommendedName>
        <fullName evidence="6">Inositol-phosphate phosphatase</fullName>
    </recommendedName>
</protein>
<dbReference type="AlphaFoldDB" id="A0A7J7GUL3"/>
<keyword evidence="2" id="KW-0460">Magnesium</keyword>
<dbReference type="InterPro" id="IPR036514">
    <property type="entry name" value="SGNH_hydro_sf"/>
</dbReference>
<evidence type="ECO:0000313" key="5">
    <source>
        <dbReference type="Proteomes" id="UP000593564"/>
    </source>
</evidence>
<dbReference type="SUPFAM" id="SSF56655">
    <property type="entry name" value="Carbohydrate phosphatase"/>
    <property type="match status" value="1"/>
</dbReference>
<reference evidence="4 5" key="2">
    <citation type="submission" date="2020-07" db="EMBL/GenBank/DDBJ databases">
        <title>Genome assembly of wild tea tree DASZ reveals pedigree and selection history of tea varieties.</title>
        <authorList>
            <person name="Zhang W."/>
        </authorList>
    </citation>
    <scope>NUCLEOTIDE SEQUENCE [LARGE SCALE GENOMIC DNA]</scope>
    <source>
        <strain evidence="5">cv. G240</strain>
        <tissue evidence="4">Leaf</tissue>
    </source>
</reference>
<feature type="transmembrane region" description="Helical" evidence="3">
    <location>
        <begin position="31"/>
        <end position="48"/>
    </location>
</feature>
<evidence type="ECO:0000256" key="3">
    <source>
        <dbReference type="SAM" id="Phobius"/>
    </source>
</evidence>
<keyword evidence="5" id="KW-1185">Reference proteome</keyword>
<dbReference type="InterPro" id="IPR000760">
    <property type="entry name" value="Inositol_monophosphatase-like"/>
</dbReference>
<dbReference type="GO" id="GO:0046872">
    <property type="term" value="F:metal ion binding"/>
    <property type="evidence" value="ECO:0007669"/>
    <property type="project" value="UniProtKB-KW"/>
</dbReference>